<dbReference type="AlphaFoldDB" id="A0AAN0M5Z0"/>
<dbReference type="RefSeq" id="WP_342071596.1">
    <property type="nucleotide sequence ID" value="NZ_CP151762.1"/>
</dbReference>
<sequence length="404" mass="45462">MSETRPLKETHVRNVRVFISSPGDMVLERDLVVKICQDIEQDLGNILGFRIDPIRWETHANSAVAERSQEAITKQIGRYDIYLGIMGYYFGSATGKFASGTEEEFNDALIGHQTKSVPKMVQFYFSDAAIRPDELDNNQYAKVKQFKREVGAAGVFYRNFQDLPKLEVLIRQALLNDIHSILSISCDDVPEATSEGPVYSELKPYSHLKNLEELLVNDHEVAVQLLARSAVEYIEVYVSDLSETTAKLVKFTKAMTDAGKEAEAAKKNPQKAKYLLKKVNAVFDSMESFIDHVFQIVQPLEDNFGRSLSSFQRAASIQRLLADDYDTFIKPVIEALDQLRGQIEQSSTASRRTSSTFPPIEALGARWEVNRKILAAVLEDFADFQDRMVSSIDTVKGIVSESKP</sequence>
<keyword evidence="3" id="KW-1185">Reference proteome</keyword>
<feature type="domain" description="DUF4062" evidence="1">
    <location>
        <begin position="16"/>
        <end position="108"/>
    </location>
</feature>
<dbReference type="Pfam" id="PF13271">
    <property type="entry name" value="DUF4062"/>
    <property type="match status" value="1"/>
</dbReference>
<gene>
    <name evidence="2" type="ORF">AABB28_08305</name>
</gene>
<dbReference type="Proteomes" id="UP001451782">
    <property type="component" value="Chromosome"/>
</dbReference>
<evidence type="ECO:0000313" key="2">
    <source>
        <dbReference type="EMBL" id="WZU65248.1"/>
    </source>
</evidence>
<proteinExistence type="predicted"/>
<accession>A0AAN0M5Z0</accession>
<dbReference type="InterPro" id="IPR025139">
    <property type="entry name" value="DUF4062"/>
</dbReference>
<protein>
    <submittedName>
        <fullName evidence="2">DUF4062 domain-containing protein</fullName>
    </submittedName>
</protein>
<evidence type="ECO:0000259" key="1">
    <source>
        <dbReference type="Pfam" id="PF13271"/>
    </source>
</evidence>
<name>A0AAN0M5Z0_9RHOB</name>
<organism evidence="2 3">
    <name type="scientific">Yoonia algicola</name>
    <dbReference type="NCBI Taxonomy" id="3137368"/>
    <lineage>
        <taxon>Bacteria</taxon>
        <taxon>Pseudomonadati</taxon>
        <taxon>Pseudomonadota</taxon>
        <taxon>Alphaproteobacteria</taxon>
        <taxon>Rhodobacterales</taxon>
        <taxon>Paracoccaceae</taxon>
        <taxon>Yoonia</taxon>
    </lineage>
</organism>
<dbReference type="EMBL" id="CP151762">
    <property type="protein sequence ID" value="WZU65248.1"/>
    <property type="molecule type" value="Genomic_DNA"/>
</dbReference>
<dbReference type="KEGG" id="yag:AABB28_08305"/>
<evidence type="ECO:0000313" key="3">
    <source>
        <dbReference type="Proteomes" id="UP001451782"/>
    </source>
</evidence>
<reference evidence="2 3" key="1">
    <citation type="submission" date="2024-04" db="EMBL/GenBank/DDBJ databases">
        <title>Phylogenomic analyses of a clade within the roseobacter group suggest taxonomic reassignments of species of the genera Aestuariivita, Citreicella, Loktanella, Nautella, Pelagibaca, Ruegeria, Thalassobius, Thiobacimonas and Tropicibacter, and the proposal o.</title>
        <authorList>
            <person name="Jeon C.O."/>
        </authorList>
    </citation>
    <scope>NUCLEOTIDE SEQUENCE [LARGE SCALE GENOMIC DNA]</scope>
    <source>
        <strain evidence="2 3">G8-12</strain>
    </source>
</reference>